<gene>
    <name evidence="3" type="ORF">ACFOUT_04275</name>
</gene>
<dbReference type="Proteomes" id="UP001595814">
    <property type="component" value="Unassembled WGS sequence"/>
</dbReference>
<dbReference type="Gene3D" id="3.40.50.1110">
    <property type="entry name" value="SGNH hydrolase"/>
    <property type="match status" value="1"/>
</dbReference>
<evidence type="ECO:0000259" key="2">
    <source>
        <dbReference type="Pfam" id="PF13472"/>
    </source>
</evidence>
<comment type="caution">
    <text evidence="3">The sequence shown here is derived from an EMBL/GenBank/DDBJ whole genome shotgun (WGS) entry which is preliminary data.</text>
</comment>
<reference evidence="4" key="1">
    <citation type="journal article" date="2019" name="Int. J. Syst. Evol. Microbiol.">
        <title>The Global Catalogue of Microorganisms (GCM) 10K type strain sequencing project: providing services to taxonomists for standard genome sequencing and annotation.</title>
        <authorList>
            <consortium name="The Broad Institute Genomics Platform"/>
            <consortium name="The Broad Institute Genome Sequencing Center for Infectious Disease"/>
            <person name="Wu L."/>
            <person name="Ma J."/>
        </authorList>
    </citation>
    <scope>NUCLEOTIDE SEQUENCE [LARGE SCALE GENOMIC DNA]</scope>
    <source>
        <strain evidence="4">CECT 7477</strain>
    </source>
</reference>
<dbReference type="InterPro" id="IPR036514">
    <property type="entry name" value="SGNH_hydro_sf"/>
</dbReference>
<dbReference type="PANTHER" id="PTHR30383">
    <property type="entry name" value="THIOESTERASE 1/PROTEASE 1/LYSOPHOSPHOLIPASE L1"/>
    <property type="match status" value="1"/>
</dbReference>
<feature type="domain" description="SGNH hydrolase-type esterase" evidence="2">
    <location>
        <begin position="24"/>
        <end position="181"/>
    </location>
</feature>
<keyword evidence="4" id="KW-1185">Reference proteome</keyword>
<name>A0ABV8JNA1_9FLAO</name>
<evidence type="ECO:0000313" key="4">
    <source>
        <dbReference type="Proteomes" id="UP001595814"/>
    </source>
</evidence>
<sequence length="237" mass="26663">MLKLLLGLFAPLIICFQMNAQQMEIINAGISGNNTKDLLARLPHVLEEKPDWVLLMVGTNDMLNSNKFVPYEAYQKNLNSLVQKLRKNGASVVLVTPPTVDSLYLFERHNSENFQKSPKEKLEFVRTCMQDLSKQHGVYLVDVFQAFLNANIPVHNEDGLIMNEKNFNKRDGVHPTPEGYRFIAKTIAQSLNDGKVRLKGKVICFGDSITYGLDVEGEGTVEGETYPAYLKQILSGK</sequence>
<dbReference type="Pfam" id="PF13472">
    <property type="entry name" value="Lipase_GDSL_2"/>
    <property type="match status" value="1"/>
</dbReference>
<proteinExistence type="predicted"/>
<dbReference type="GO" id="GO:0016787">
    <property type="term" value="F:hydrolase activity"/>
    <property type="evidence" value="ECO:0007669"/>
    <property type="project" value="UniProtKB-KW"/>
</dbReference>
<feature type="chain" id="PRO_5046910059" evidence="1">
    <location>
        <begin position="21"/>
        <end position="237"/>
    </location>
</feature>
<organism evidence="3 4">
    <name type="scientific">Euzebyella saccharophila</name>
    <dbReference type="NCBI Taxonomy" id="679664"/>
    <lineage>
        <taxon>Bacteria</taxon>
        <taxon>Pseudomonadati</taxon>
        <taxon>Bacteroidota</taxon>
        <taxon>Flavobacteriia</taxon>
        <taxon>Flavobacteriales</taxon>
        <taxon>Flavobacteriaceae</taxon>
        <taxon>Euzebyella</taxon>
    </lineage>
</organism>
<accession>A0ABV8JNA1</accession>
<keyword evidence="3" id="KW-0378">Hydrolase</keyword>
<dbReference type="EMBL" id="JBHSAW010000004">
    <property type="protein sequence ID" value="MFC4095076.1"/>
    <property type="molecule type" value="Genomic_DNA"/>
</dbReference>
<dbReference type="SUPFAM" id="SSF52266">
    <property type="entry name" value="SGNH hydrolase"/>
    <property type="match status" value="1"/>
</dbReference>
<dbReference type="InterPro" id="IPR051532">
    <property type="entry name" value="Ester_Hydrolysis_Enzymes"/>
</dbReference>
<evidence type="ECO:0000256" key="1">
    <source>
        <dbReference type="SAM" id="SignalP"/>
    </source>
</evidence>
<dbReference type="InterPro" id="IPR013830">
    <property type="entry name" value="SGNH_hydro"/>
</dbReference>
<keyword evidence="1" id="KW-0732">Signal</keyword>
<protein>
    <submittedName>
        <fullName evidence="3">SGNH/GDSL hydrolase family protein</fullName>
    </submittedName>
</protein>
<dbReference type="RefSeq" id="WP_192461202.1">
    <property type="nucleotide sequence ID" value="NZ_JACYFJ010000001.1"/>
</dbReference>
<evidence type="ECO:0000313" key="3">
    <source>
        <dbReference type="EMBL" id="MFC4095076.1"/>
    </source>
</evidence>
<dbReference type="PANTHER" id="PTHR30383:SF5">
    <property type="entry name" value="SGNH HYDROLASE-TYPE ESTERASE DOMAIN-CONTAINING PROTEIN"/>
    <property type="match status" value="1"/>
</dbReference>
<feature type="signal peptide" evidence="1">
    <location>
        <begin position="1"/>
        <end position="20"/>
    </location>
</feature>